<evidence type="ECO:0000256" key="2">
    <source>
        <dbReference type="SAM" id="Phobius"/>
    </source>
</evidence>
<sequence length="105" mass="11547">MEKIDDTKLISLGAFIVATIVLIIVALRDPTALSEIYWIYCLAFAGLKISKGIVTTLQKRDALINFKEQTNERNVDFGSDQPIGHQHSGSKLEAEKDGPTTGRSN</sequence>
<reference evidence="4" key="1">
    <citation type="journal article" date="2019" name="Int. J. Syst. Evol. Microbiol.">
        <title>The Global Catalogue of Microorganisms (GCM) 10K type strain sequencing project: providing services to taxonomists for standard genome sequencing and annotation.</title>
        <authorList>
            <consortium name="The Broad Institute Genomics Platform"/>
            <consortium name="The Broad Institute Genome Sequencing Center for Infectious Disease"/>
            <person name="Wu L."/>
            <person name="Ma J."/>
        </authorList>
    </citation>
    <scope>NUCLEOTIDE SEQUENCE [LARGE SCALE GENOMIC DNA]</scope>
    <source>
        <strain evidence="4">JCM 18424</strain>
    </source>
</reference>
<keyword evidence="4" id="KW-1185">Reference proteome</keyword>
<dbReference type="EMBL" id="BAABKE010000002">
    <property type="protein sequence ID" value="GAA5097315.1"/>
    <property type="molecule type" value="Genomic_DNA"/>
</dbReference>
<proteinExistence type="predicted"/>
<feature type="transmembrane region" description="Helical" evidence="2">
    <location>
        <begin position="37"/>
        <end position="57"/>
    </location>
</feature>
<comment type="caution">
    <text evidence="3">The sequence shown here is derived from an EMBL/GenBank/DDBJ whole genome shotgun (WGS) entry which is preliminary data.</text>
</comment>
<keyword evidence="2" id="KW-1133">Transmembrane helix</keyword>
<evidence type="ECO:0000313" key="3">
    <source>
        <dbReference type="EMBL" id="GAA5097315.1"/>
    </source>
</evidence>
<feature type="transmembrane region" description="Helical" evidence="2">
    <location>
        <begin position="7"/>
        <end position="25"/>
    </location>
</feature>
<feature type="region of interest" description="Disordered" evidence="1">
    <location>
        <begin position="74"/>
        <end position="105"/>
    </location>
</feature>
<dbReference type="RefSeq" id="WP_077924967.1">
    <property type="nucleotide sequence ID" value="NZ_BAABKE010000002.1"/>
</dbReference>
<gene>
    <name evidence="3" type="ORF">GCM10023338_08670</name>
</gene>
<keyword evidence="2" id="KW-0812">Transmembrane</keyword>
<dbReference type="Proteomes" id="UP001500631">
    <property type="component" value="Unassembled WGS sequence"/>
</dbReference>
<evidence type="ECO:0000313" key="4">
    <source>
        <dbReference type="Proteomes" id="UP001500631"/>
    </source>
</evidence>
<protein>
    <submittedName>
        <fullName evidence="3">Uncharacterized protein</fullName>
    </submittedName>
</protein>
<name>A0ABP9MMJ5_9GAMM</name>
<evidence type="ECO:0000256" key="1">
    <source>
        <dbReference type="SAM" id="MobiDB-lite"/>
    </source>
</evidence>
<keyword evidence="2" id="KW-0472">Membrane</keyword>
<organism evidence="3 4">
    <name type="scientific">Wohlfahrtiimonas larvae</name>
    <dbReference type="NCBI Taxonomy" id="1157986"/>
    <lineage>
        <taxon>Bacteria</taxon>
        <taxon>Pseudomonadati</taxon>
        <taxon>Pseudomonadota</taxon>
        <taxon>Gammaproteobacteria</taxon>
        <taxon>Cardiobacteriales</taxon>
        <taxon>Ignatzschineriaceae</taxon>
        <taxon>Wohlfahrtiimonas</taxon>
    </lineage>
</organism>
<accession>A0ABP9MMJ5</accession>